<feature type="transmembrane region" description="Helical" evidence="1">
    <location>
        <begin position="6"/>
        <end position="24"/>
    </location>
</feature>
<protein>
    <submittedName>
        <fullName evidence="2">Uncharacterized protein</fullName>
    </submittedName>
</protein>
<reference evidence="2 3" key="1">
    <citation type="journal article" date="2016" name="Nat. Commun.">
        <title>Thousands of microbial genomes shed light on interconnected biogeochemical processes in an aquifer system.</title>
        <authorList>
            <person name="Anantharaman K."/>
            <person name="Brown C.T."/>
            <person name="Hug L.A."/>
            <person name="Sharon I."/>
            <person name="Castelle C.J."/>
            <person name="Probst A.J."/>
            <person name="Thomas B.C."/>
            <person name="Singh A."/>
            <person name="Wilkins M.J."/>
            <person name="Karaoz U."/>
            <person name="Brodie E.L."/>
            <person name="Williams K.H."/>
            <person name="Hubbard S.S."/>
            <person name="Banfield J.F."/>
        </authorList>
    </citation>
    <scope>NUCLEOTIDE SEQUENCE [LARGE SCALE GENOMIC DNA]</scope>
</reference>
<dbReference type="Proteomes" id="UP000177165">
    <property type="component" value="Unassembled WGS sequence"/>
</dbReference>
<evidence type="ECO:0000313" key="3">
    <source>
        <dbReference type="Proteomes" id="UP000177165"/>
    </source>
</evidence>
<proteinExistence type="predicted"/>
<keyword evidence="1" id="KW-1133">Transmembrane helix</keyword>
<evidence type="ECO:0000256" key="1">
    <source>
        <dbReference type="SAM" id="Phobius"/>
    </source>
</evidence>
<organism evidence="2 3">
    <name type="scientific">Candidatus Kerfeldbacteria bacterium RIFCSPHIGHO2_02_FULL_42_14</name>
    <dbReference type="NCBI Taxonomy" id="1798540"/>
    <lineage>
        <taxon>Bacteria</taxon>
        <taxon>Candidatus Kerfeldiibacteriota</taxon>
    </lineage>
</organism>
<keyword evidence="1" id="KW-0812">Transmembrane</keyword>
<accession>A0A1G2ARE7</accession>
<dbReference type="EMBL" id="MHKB01000010">
    <property type="protein sequence ID" value="OGY79099.1"/>
    <property type="molecule type" value="Genomic_DNA"/>
</dbReference>
<sequence>MFLSFIFSPGLIAAIVLIETIYWTSPELAQKIGFPTHEGYKTDAIVNCQRFLSSTCKTEVVHESSVPLVPAGLPEWTPIRVEQRFLSGLAVVSILGPHENFQYIVRDFTLSVGETFRIVNGVVMRI</sequence>
<comment type="caution">
    <text evidence="2">The sequence shown here is derived from an EMBL/GenBank/DDBJ whole genome shotgun (WGS) entry which is preliminary data.</text>
</comment>
<keyword evidence="1" id="KW-0472">Membrane</keyword>
<dbReference type="STRING" id="1798540.A3B74_01370"/>
<evidence type="ECO:0000313" key="2">
    <source>
        <dbReference type="EMBL" id="OGY79099.1"/>
    </source>
</evidence>
<gene>
    <name evidence="2" type="ORF">A3B74_01370</name>
</gene>
<dbReference type="AlphaFoldDB" id="A0A1G2ARE7"/>
<name>A0A1G2ARE7_9BACT</name>